<sequence>MPRKYKHVVGGGYKKHDPKTIEKAISDIQNELSLRKSAEKHGLHYSTALSLEEEQLFVDRLKICGEWGYPIDTTTLRLLVKDFLDRRGKEVKRFKDKLPGRDFVESFIKRHKEQLAVRMCQNIKRSRAGVTPETINNYFDELTNELKDVPLSNIVNYDETNLSDDPGKRKVIVRRGTKYPERVINSSKSSTSVMFAAAADGTILPPYVVYKAMHLYQSWTEGGPKNARYNRTKSDWFDSFCFEDWVLTIALPYLKNKTGRKILIGDNLSSHFSMESVKLCKDNDISFIFLPANSTHLTQPRDVAFFRPLKSTWRQILKE</sequence>
<organism evidence="2 3">
    <name type="scientific">Hydra vulgaris</name>
    <name type="common">Hydra</name>
    <name type="synonym">Hydra attenuata</name>
    <dbReference type="NCBI Taxonomy" id="6087"/>
    <lineage>
        <taxon>Eukaryota</taxon>
        <taxon>Metazoa</taxon>
        <taxon>Cnidaria</taxon>
        <taxon>Hydrozoa</taxon>
        <taxon>Hydroidolina</taxon>
        <taxon>Anthoathecata</taxon>
        <taxon>Aplanulata</taxon>
        <taxon>Hydridae</taxon>
        <taxon>Hydra</taxon>
    </lineage>
</organism>
<accession>A0ABM4B1Q2</accession>
<dbReference type="RefSeq" id="XP_065642689.1">
    <property type="nucleotide sequence ID" value="XM_065786617.1"/>
</dbReference>
<keyword evidence="2" id="KW-1185">Reference proteome</keyword>
<dbReference type="Gene3D" id="3.30.420.10">
    <property type="entry name" value="Ribonuclease H-like superfamily/Ribonuclease H"/>
    <property type="match status" value="1"/>
</dbReference>
<protein>
    <submittedName>
        <fullName evidence="3">Uncharacterized protein LOC136074311</fullName>
    </submittedName>
</protein>
<dbReference type="InterPro" id="IPR036397">
    <property type="entry name" value="RNaseH_sf"/>
</dbReference>
<dbReference type="InterPro" id="IPR050863">
    <property type="entry name" value="CenT-Element_Derived"/>
</dbReference>
<dbReference type="Pfam" id="PF03184">
    <property type="entry name" value="DDE_1"/>
    <property type="match status" value="1"/>
</dbReference>
<reference evidence="3" key="2">
    <citation type="submission" date="2025-08" db="UniProtKB">
        <authorList>
            <consortium name="RefSeq"/>
        </authorList>
    </citation>
    <scope>IDENTIFICATION</scope>
</reference>
<feature type="domain" description="DDE-1" evidence="1">
    <location>
        <begin position="190"/>
        <end position="315"/>
    </location>
</feature>
<dbReference type="InterPro" id="IPR004875">
    <property type="entry name" value="DDE_SF_endonuclease_dom"/>
</dbReference>
<dbReference type="Proteomes" id="UP001652625">
    <property type="component" value="Chromosome 01"/>
</dbReference>
<evidence type="ECO:0000313" key="3">
    <source>
        <dbReference type="RefSeq" id="XP_065642689.1"/>
    </source>
</evidence>
<name>A0ABM4B1Q2_HYDVU</name>
<dbReference type="PANTHER" id="PTHR19303:SF74">
    <property type="entry name" value="POGO TRANSPOSABLE ELEMENT WITH KRAB DOMAIN"/>
    <property type="match status" value="1"/>
</dbReference>
<proteinExistence type="predicted"/>
<reference evidence="2" key="1">
    <citation type="submission" date="2025-05" db="UniProtKB">
        <authorList>
            <consortium name="RefSeq"/>
        </authorList>
    </citation>
    <scope>NUCLEOTIDE SEQUENCE [LARGE SCALE GENOMIC DNA]</scope>
</reference>
<dbReference type="PANTHER" id="PTHR19303">
    <property type="entry name" value="TRANSPOSON"/>
    <property type="match status" value="1"/>
</dbReference>
<evidence type="ECO:0000259" key="1">
    <source>
        <dbReference type="Pfam" id="PF03184"/>
    </source>
</evidence>
<evidence type="ECO:0000313" key="2">
    <source>
        <dbReference type="Proteomes" id="UP001652625"/>
    </source>
</evidence>
<dbReference type="GeneID" id="136074311"/>
<gene>
    <name evidence="3" type="primary">LOC136074311</name>
</gene>